<dbReference type="SUPFAM" id="SSF82866">
    <property type="entry name" value="Multidrug efflux transporter AcrB transmembrane domain"/>
    <property type="match status" value="2"/>
</dbReference>
<reference evidence="2" key="1">
    <citation type="submission" date="2017-05" db="EMBL/GenBank/DDBJ databases">
        <authorList>
            <person name="Imhoff J.F."/>
            <person name="Rahn T."/>
            <person name="Kuenzel S."/>
            <person name="Neulinger S.C."/>
        </authorList>
    </citation>
    <scope>NUCLEOTIDE SEQUENCE</scope>
    <source>
        <strain evidence="2">DSM 4395</strain>
    </source>
</reference>
<feature type="transmembrane region" description="Helical" evidence="1">
    <location>
        <begin position="520"/>
        <end position="540"/>
    </location>
</feature>
<sequence>MIAWFVRHPTAANLLMAAIMILGLVSLPGLQRETFPEIQPDEVQVRVVYRGATPAEVEDAICRRLEEALDGITDLEEIRCEAREGVGTAVAQMREGADMMRFLNDVKSDVDAIDEFPDQAEPPVVTELGRTEQVISIAVTGPEDPVVLKAYAETLKDRLKRLSGVAEVGINGFSDHQLRIEIPAWRLRQYDLSAQDIADAVGRRSISTPAGRLEGAEEDLLLRFDDERQSVAELRDLVVISGASGAAIRLGEIATISNRFEDPEARVRFNGERAAILDVAKTRDQDILEVLAAVESFVATERASTPEGVRLTLTQDRASIVADRLNMVVRNGAQGLLLVFLVLWLFFGWRYSFWVTLGLPVAFLGALFVLPAVGITINMISMVGLLIGVGLLMDDAIVIAENIAARLAKGDGPADAAINGAREVLPGVLSSFATTLMVFGSLAFISGDIGQILRVMPIVLILVISVSLIEAFWILPHHLSHALAQQVARPPSCFRQRFERGFDRLRERAFGPVLDRAIGYRYLTLGLVLMLIILAIAMPVGGKLKFVGFPELDGDVLEARLLLPQGTPLERTEAVVERIIAGLDEVNAEFKPRQPDQQDLVQNVTLLFGENPDAYESGAHVARVVADLLSAETRDAPLDAVRNRWRDAVGEPADVISIKYTEPAIGPGGRAIDLRLLGPDLDQLKAASRELQAYLGGYVGVQDLSDDLRPGKRELRLRLKPDAGTLGIDARMVADQLRGAFQGVEIDEFALGDEIYEVDLRLEPDDRAGPADLERFTVTGPNGAQVPLSIVAEIDEVRGWARINRVDGQRAVSIEGDVDRAQANARELVTLTQREFIPELLERYPQLRFEMEGETSESAETGRSIVRNVLLGMIGVYMLLALQFRGYLAPVTVMLVIPTALIGVIFGHMALGLDLTMPSIIGMASLFGVVVNDSILLVVFIREAQRAGAATVDAARQAGRARFRPILLTSITTVAGLTPLLLEKSLQAQILIPLAASLAFGLASATIAALFLVPAIYVILDDFGLIGGLRPEPTA</sequence>
<feature type="transmembrane region" description="Helical" evidence="1">
    <location>
        <begin position="424"/>
        <end position="445"/>
    </location>
</feature>
<feature type="transmembrane region" description="Helical" evidence="1">
    <location>
        <begin position="353"/>
        <end position="375"/>
    </location>
</feature>
<dbReference type="SUPFAM" id="SSF82693">
    <property type="entry name" value="Multidrug efflux transporter AcrB pore domain, PN1, PN2, PC1 and PC2 subdomains"/>
    <property type="match status" value="2"/>
</dbReference>
<dbReference type="SUPFAM" id="SSF82714">
    <property type="entry name" value="Multidrug efflux transporter AcrB TolC docking domain, DN and DC subdomains"/>
    <property type="match status" value="2"/>
</dbReference>
<feature type="transmembrane region" description="Helical" evidence="1">
    <location>
        <begin position="452"/>
        <end position="475"/>
    </location>
</feature>
<feature type="transmembrane region" description="Helical" evidence="1">
    <location>
        <begin position="327"/>
        <end position="347"/>
    </location>
</feature>
<feature type="transmembrane region" description="Helical" evidence="1">
    <location>
        <begin position="888"/>
        <end position="913"/>
    </location>
</feature>
<dbReference type="Gene3D" id="3.30.70.1430">
    <property type="entry name" value="Multidrug efflux transporter AcrB pore domain"/>
    <property type="match status" value="2"/>
</dbReference>
<accession>A0AAJ0UEX7</accession>
<dbReference type="PRINTS" id="PR00702">
    <property type="entry name" value="ACRIFLAVINRP"/>
</dbReference>
<reference evidence="2" key="2">
    <citation type="journal article" date="2020" name="Microorganisms">
        <title>Osmotic Adaptation and Compatible Solute Biosynthesis of Phototrophic Bacteria as Revealed from Genome Analyses.</title>
        <authorList>
            <person name="Imhoff J.F."/>
            <person name="Rahn T."/>
            <person name="Kunzel S."/>
            <person name="Keller A."/>
            <person name="Neulinger S.C."/>
        </authorList>
    </citation>
    <scope>NUCLEOTIDE SEQUENCE</scope>
    <source>
        <strain evidence="2">DSM 4395</strain>
    </source>
</reference>
<comment type="caution">
    <text evidence="2">The sequence shown here is derived from an EMBL/GenBank/DDBJ whole genome shotgun (WGS) entry which is preliminary data.</text>
</comment>
<feature type="transmembrane region" description="Helical" evidence="1">
    <location>
        <begin position="920"/>
        <end position="941"/>
    </location>
</feature>
<feature type="transmembrane region" description="Helical" evidence="1">
    <location>
        <begin position="12"/>
        <end position="30"/>
    </location>
</feature>
<gene>
    <name evidence="2" type="ORF">CCR82_06625</name>
</gene>
<dbReference type="Proteomes" id="UP001296967">
    <property type="component" value="Unassembled WGS sequence"/>
</dbReference>
<keyword evidence="1" id="KW-0812">Transmembrane</keyword>
<dbReference type="Gene3D" id="3.30.70.1440">
    <property type="entry name" value="Multidrug efflux transporter AcrB pore domain"/>
    <property type="match status" value="1"/>
</dbReference>
<proteinExistence type="predicted"/>
<keyword evidence="3" id="KW-1185">Reference proteome</keyword>
<feature type="transmembrane region" description="Helical" evidence="1">
    <location>
        <begin position="961"/>
        <end position="982"/>
    </location>
</feature>
<dbReference type="Gene3D" id="3.30.70.1320">
    <property type="entry name" value="Multidrug efflux transporter AcrB pore domain like"/>
    <property type="match status" value="1"/>
</dbReference>
<dbReference type="PANTHER" id="PTHR32063">
    <property type="match status" value="1"/>
</dbReference>
<feature type="transmembrane region" description="Helical" evidence="1">
    <location>
        <begin position="382"/>
        <end position="404"/>
    </location>
</feature>
<feature type="transmembrane region" description="Helical" evidence="1">
    <location>
        <begin position="994"/>
        <end position="1020"/>
    </location>
</feature>
<dbReference type="RefSeq" id="WP_201244626.1">
    <property type="nucleotide sequence ID" value="NZ_NHSF01000045.1"/>
</dbReference>
<evidence type="ECO:0000313" key="2">
    <source>
        <dbReference type="EMBL" id="MBK5930206.1"/>
    </source>
</evidence>
<dbReference type="GO" id="GO:0042910">
    <property type="term" value="F:xenobiotic transmembrane transporter activity"/>
    <property type="evidence" value="ECO:0007669"/>
    <property type="project" value="TreeGrafter"/>
</dbReference>
<dbReference type="InterPro" id="IPR001036">
    <property type="entry name" value="Acrflvin-R"/>
</dbReference>
<evidence type="ECO:0000313" key="3">
    <source>
        <dbReference type="Proteomes" id="UP001296967"/>
    </source>
</evidence>
<dbReference type="PANTHER" id="PTHR32063:SF33">
    <property type="entry name" value="RND SUPERFAMILY EFFLUX PUMP PERMEASE COMPONENT"/>
    <property type="match status" value="1"/>
</dbReference>
<dbReference type="Gene3D" id="3.30.2090.10">
    <property type="entry name" value="Multidrug efflux transporter AcrB TolC docking domain, DN and DC subdomains"/>
    <property type="match status" value="2"/>
</dbReference>
<name>A0AAJ0UEX7_HALSE</name>
<dbReference type="AlphaFoldDB" id="A0AAJ0UEX7"/>
<organism evidence="2 3">
    <name type="scientific">Halochromatium salexigens</name>
    <name type="common">Chromatium salexigens</name>
    <dbReference type="NCBI Taxonomy" id="49447"/>
    <lineage>
        <taxon>Bacteria</taxon>
        <taxon>Pseudomonadati</taxon>
        <taxon>Pseudomonadota</taxon>
        <taxon>Gammaproteobacteria</taxon>
        <taxon>Chromatiales</taxon>
        <taxon>Chromatiaceae</taxon>
        <taxon>Halochromatium</taxon>
    </lineage>
</organism>
<dbReference type="GO" id="GO:0005886">
    <property type="term" value="C:plasma membrane"/>
    <property type="evidence" value="ECO:0007669"/>
    <property type="project" value="TreeGrafter"/>
</dbReference>
<protein>
    <submittedName>
        <fullName evidence="2">Acriflavin resistance protein</fullName>
    </submittedName>
</protein>
<keyword evidence="1" id="KW-0472">Membrane</keyword>
<dbReference type="Pfam" id="PF00873">
    <property type="entry name" value="ACR_tran"/>
    <property type="match status" value="1"/>
</dbReference>
<evidence type="ECO:0000256" key="1">
    <source>
        <dbReference type="SAM" id="Phobius"/>
    </source>
</evidence>
<dbReference type="InterPro" id="IPR027463">
    <property type="entry name" value="AcrB_DN_DC_subdom"/>
</dbReference>
<dbReference type="Gene3D" id="1.20.1640.10">
    <property type="entry name" value="Multidrug efflux transporter AcrB transmembrane domain"/>
    <property type="match status" value="2"/>
</dbReference>
<dbReference type="EMBL" id="NHSF01000045">
    <property type="protein sequence ID" value="MBK5930206.1"/>
    <property type="molecule type" value="Genomic_DNA"/>
</dbReference>
<keyword evidence="1" id="KW-1133">Transmembrane helix</keyword>